<protein>
    <submittedName>
        <fullName evidence="1">Uncharacterized protein</fullName>
    </submittedName>
</protein>
<gene>
    <name evidence="1" type="ORF">BU23DRAFT_259968</name>
</gene>
<dbReference type="Proteomes" id="UP000800036">
    <property type="component" value="Unassembled WGS sequence"/>
</dbReference>
<dbReference type="AlphaFoldDB" id="A0A6A5UV98"/>
<sequence>MGMLGHPQFSSGNLIVSKSAHSASLQSLELARLSTRPRVLCATVVHVSLATLSSELSCRVPTSIRPDSAACTLWIPCTPWPAY</sequence>
<evidence type="ECO:0000313" key="2">
    <source>
        <dbReference type="Proteomes" id="UP000800036"/>
    </source>
</evidence>
<organism evidence="1 2">
    <name type="scientific">Bimuria novae-zelandiae CBS 107.79</name>
    <dbReference type="NCBI Taxonomy" id="1447943"/>
    <lineage>
        <taxon>Eukaryota</taxon>
        <taxon>Fungi</taxon>
        <taxon>Dikarya</taxon>
        <taxon>Ascomycota</taxon>
        <taxon>Pezizomycotina</taxon>
        <taxon>Dothideomycetes</taxon>
        <taxon>Pleosporomycetidae</taxon>
        <taxon>Pleosporales</taxon>
        <taxon>Massarineae</taxon>
        <taxon>Didymosphaeriaceae</taxon>
        <taxon>Bimuria</taxon>
    </lineage>
</organism>
<reference evidence="1" key="1">
    <citation type="journal article" date="2020" name="Stud. Mycol.">
        <title>101 Dothideomycetes genomes: a test case for predicting lifestyles and emergence of pathogens.</title>
        <authorList>
            <person name="Haridas S."/>
            <person name="Albert R."/>
            <person name="Binder M."/>
            <person name="Bloem J."/>
            <person name="Labutti K."/>
            <person name="Salamov A."/>
            <person name="Andreopoulos B."/>
            <person name="Baker S."/>
            <person name="Barry K."/>
            <person name="Bills G."/>
            <person name="Bluhm B."/>
            <person name="Cannon C."/>
            <person name="Castanera R."/>
            <person name="Culley D."/>
            <person name="Daum C."/>
            <person name="Ezra D."/>
            <person name="Gonzalez J."/>
            <person name="Henrissat B."/>
            <person name="Kuo A."/>
            <person name="Liang C."/>
            <person name="Lipzen A."/>
            <person name="Lutzoni F."/>
            <person name="Magnuson J."/>
            <person name="Mondo S."/>
            <person name="Nolan M."/>
            <person name="Ohm R."/>
            <person name="Pangilinan J."/>
            <person name="Park H.-J."/>
            <person name="Ramirez L."/>
            <person name="Alfaro M."/>
            <person name="Sun H."/>
            <person name="Tritt A."/>
            <person name="Yoshinaga Y."/>
            <person name="Zwiers L.-H."/>
            <person name="Turgeon B."/>
            <person name="Goodwin S."/>
            <person name="Spatafora J."/>
            <person name="Crous P."/>
            <person name="Grigoriev I."/>
        </authorList>
    </citation>
    <scope>NUCLEOTIDE SEQUENCE</scope>
    <source>
        <strain evidence="1">CBS 107.79</strain>
    </source>
</reference>
<name>A0A6A5UV98_9PLEO</name>
<proteinExistence type="predicted"/>
<accession>A0A6A5UV98</accession>
<keyword evidence="2" id="KW-1185">Reference proteome</keyword>
<dbReference type="EMBL" id="ML976718">
    <property type="protein sequence ID" value="KAF1968634.1"/>
    <property type="molecule type" value="Genomic_DNA"/>
</dbReference>
<evidence type="ECO:0000313" key="1">
    <source>
        <dbReference type="EMBL" id="KAF1968634.1"/>
    </source>
</evidence>